<accession>A0AAV4CNR6</accession>
<dbReference type="EMBL" id="BLXT01006781">
    <property type="protein sequence ID" value="GFO33527.1"/>
    <property type="molecule type" value="Genomic_DNA"/>
</dbReference>
<name>A0AAV4CNR6_9GAST</name>
<proteinExistence type="predicted"/>
<dbReference type="Proteomes" id="UP000735302">
    <property type="component" value="Unassembled WGS sequence"/>
</dbReference>
<gene>
    <name evidence="1" type="ORF">PoB_006003200</name>
</gene>
<protein>
    <submittedName>
        <fullName evidence="1">Uncharacterized protein</fullName>
    </submittedName>
</protein>
<evidence type="ECO:0000313" key="2">
    <source>
        <dbReference type="Proteomes" id="UP000735302"/>
    </source>
</evidence>
<reference evidence="1 2" key="1">
    <citation type="journal article" date="2021" name="Elife">
        <title>Chloroplast acquisition without the gene transfer in kleptoplastic sea slugs, Plakobranchus ocellatus.</title>
        <authorList>
            <person name="Maeda T."/>
            <person name="Takahashi S."/>
            <person name="Yoshida T."/>
            <person name="Shimamura S."/>
            <person name="Takaki Y."/>
            <person name="Nagai Y."/>
            <person name="Toyoda A."/>
            <person name="Suzuki Y."/>
            <person name="Arimoto A."/>
            <person name="Ishii H."/>
            <person name="Satoh N."/>
            <person name="Nishiyama T."/>
            <person name="Hasebe M."/>
            <person name="Maruyama T."/>
            <person name="Minagawa J."/>
            <person name="Obokata J."/>
            <person name="Shigenobu S."/>
        </authorList>
    </citation>
    <scope>NUCLEOTIDE SEQUENCE [LARGE SCALE GENOMIC DNA]</scope>
</reference>
<dbReference type="AlphaFoldDB" id="A0AAV4CNR6"/>
<sequence length="117" mass="13476">MGWCRNNSYHRILQIPKRHMDKTTCLVFYKVNSWTCSWYRLNCRLSLPIQGSLSPASTHICQYKPGRVDDTGLNCRVPLPTPVYINMDVLMIQGSTVVCLYSGLSMYSWRRPDLVTG</sequence>
<organism evidence="1 2">
    <name type="scientific">Plakobranchus ocellatus</name>
    <dbReference type="NCBI Taxonomy" id="259542"/>
    <lineage>
        <taxon>Eukaryota</taxon>
        <taxon>Metazoa</taxon>
        <taxon>Spiralia</taxon>
        <taxon>Lophotrochozoa</taxon>
        <taxon>Mollusca</taxon>
        <taxon>Gastropoda</taxon>
        <taxon>Heterobranchia</taxon>
        <taxon>Euthyneura</taxon>
        <taxon>Panpulmonata</taxon>
        <taxon>Sacoglossa</taxon>
        <taxon>Placobranchoidea</taxon>
        <taxon>Plakobranchidae</taxon>
        <taxon>Plakobranchus</taxon>
    </lineage>
</organism>
<comment type="caution">
    <text evidence="1">The sequence shown here is derived from an EMBL/GenBank/DDBJ whole genome shotgun (WGS) entry which is preliminary data.</text>
</comment>
<evidence type="ECO:0000313" key="1">
    <source>
        <dbReference type="EMBL" id="GFO33527.1"/>
    </source>
</evidence>
<keyword evidence="2" id="KW-1185">Reference proteome</keyword>